<feature type="compositionally biased region" description="Polar residues" evidence="1">
    <location>
        <begin position="115"/>
        <end position="126"/>
    </location>
</feature>
<evidence type="ECO:0000313" key="2">
    <source>
        <dbReference type="RefSeq" id="XP_028144228.1"/>
    </source>
</evidence>
<evidence type="ECO:0000256" key="1">
    <source>
        <dbReference type="SAM" id="MobiDB-lite"/>
    </source>
</evidence>
<gene>
    <name evidence="2" type="primary">LOC114337874</name>
</gene>
<protein>
    <submittedName>
        <fullName evidence="2">Uncharacterized protein LOC114337874</fullName>
    </submittedName>
</protein>
<feature type="compositionally biased region" description="Basic residues" evidence="1">
    <location>
        <begin position="139"/>
        <end position="151"/>
    </location>
</feature>
<feature type="compositionally biased region" description="Basic and acidic residues" evidence="1">
    <location>
        <begin position="127"/>
        <end position="138"/>
    </location>
</feature>
<reference evidence="2" key="1">
    <citation type="submission" date="2025-08" db="UniProtKB">
        <authorList>
            <consortium name="RefSeq"/>
        </authorList>
    </citation>
    <scope>IDENTIFICATION</scope>
    <source>
        <tissue evidence="2">Whole insect</tissue>
    </source>
</reference>
<dbReference type="AlphaFoldDB" id="A0A6P7GGM3"/>
<proteinExistence type="predicted"/>
<sequence length="151" mass="17584">MPVIIDNSQNIDLSSLNFNSNIIILEDERLHEVNQPETTKEICTNAVNFNSTVEHLKDIEEYNRTDECCDITPILSTSEQQVLVDMLDMKNMSDINNFLNVPNTPARKGVRQTERSSFVLTSSDYKTNAERKQKEKEEKKRKKQKIDRKDY</sequence>
<feature type="region of interest" description="Disordered" evidence="1">
    <location>
        <begin position="102"/>
        <end position="151"/>
    </location>
</feature>
<dbReference type="InParanoid" id="A0A6P7GGM3"/>
<name>A0A6P7GGM3_DIAVI</name>
<organism evidence="2">
    <name type="scientific">Diabrotica virgifera virgifera</name>
    <name type="common">western corn rootworm</name>
    <dbReference type="NCBI Taxonomy" id="50390"/>
    <lineage>
        <taxon>Eukaryota</taxon>
        <taxon>Metazoa</taxon>
        <taxon>Ecdysozoa</taxon>
        <taxon>Arthropoda</taxon>
        <taxon>Hexapoda</taxon>
        <taxon>Insecta</taxon>
        <taxon>Pterygota</taxon>
        <taxon>Neoptera</taxon>
        <taxon>Endopterygota</taxon>
        <taxon>Coleoptera</taxon>
        <taxon>Polyphaga</taxon>
        <taxon>Cucujiformia</taxon>
        <taxon>Chrysomeloidea</taxon>
        <taxon>Chrysomelidae</taxon>
        <taxon>Galerucinae</taxon>
        <taxon>Diabroticina</taxon>
        <taxon>Diabroticites</taxon>
        <taxon>Diabrotica</taxon>
    </lineage>
</organism>
<dbReference type="RefSeq" id="XP_028144228.1">
    <property type="nucleotide sequence ID" value="XM_028288427.1"/>
</dbReference>
<accession>A0A6P7GGM3</accession>